<evidence type="ECO:0000256" key="2">
    <source>
        <dbReference type="ARBA" id="ARBA00009677"/>
    </source>
</evidence>
<dbReference type="PANTHER" id="PTHR30435">
    <property type="entry name" value="FLAGELLAR PROTEIN"/>
    <property type="match status" value="1"/>
</dbReference>
<feature type="domain" description="Flagellar basal body rod protein N-terminal" evidence="7">
    <location>
        <begin position="5"/>
        <end position="35"/>
    </location>
</feature>
<proteinExistence type="inferred from homology"/>
<dbReference type="InterPro" id="IPR037925">
    <property type="entry name" value="FlgE/F/G-like"/>
</dbReference>
<evidence type="ECO:0000259" key="7">
    <source>
        <dbReference type="Pfam" id="PF00460"/>
    </source>
</evidence>
<dbReference type="Pfam" id="PF06429">
    <property type="entry name" value="Flg_bbr_C"/>
    <property type="match status" value="1"/>
</dbReference>
<dbReference type="NCBIfam" id="TIGR03506">
    <property type="entry name" value="FlgEFG_subfam"/>
    <property type="match status" value="1"/>
</dbReference>
<comment type="similarity">
    <text evidence="2 6">Belongs to the flagella basal body rod proteins family.</text>
</comment>
<keyword evidence="9" id="KW-0282">Flagellum</keyword>
<feature type="domain" description="Flagellar basal-body/hook protein C-terminal" evidence="8">
    <location>
        <begin position="193"/>
        <end position="237"/>
    </location>
</feature>
<accession>A0A4V2SH38</accession>
<dbReference type="InterPro" id="IPR001444">
    <property type="entry name" value="Flag_bb_rod_N"/>
</dbReference>
<dbReference type="GO" id="GO:0030694">
    <property type="term" value="C:bacterial-type flagellum basal body, rod"/>
    <property type="evidence" value="ECO:0007669"/>
    <property type="project" value="UniProtKB-UniRule"/>
</dbReference>
<evidence type="ECO:0000259" key="8">
    <source>
        <dbReference type="Pfam" id="PF06429"/>
    </source>
</evidence>
<reference evidence="9 10" key="1">
    <citation type="submission" date="2019-03" db="EMBL/GenBank/DDBJ databases">
        <title>Genomic Encyclopedia of Type Strains, Phase IV (KMG-IV): sequencing the most valuable type-strain genomes for metagenomic binning, comparative biology and taxonomic classification.</title>
        <authorList>
            <person name="Goeker M."/>
        </authorList>
    </citation>
    <scope>NUCLEOTIDE SEQUENCE [LARGE SCALE GENOMIC DNA]</scope>
    <source>
        <strain evidence="9 10">DSM 1709</strain>
    </source>
</reference>
<dbReference type="RefSeq" id="WP_132646177.1">
    <property type="nucleotide sequence ID" value="NZ_CP181386.1"/>
</dbReference>
<comment type="subcellular location">
    <subcellularLocation>
        <location evidence="1 6">Bacterial flagellum basal body</location>
    </subcellularLocation>
</comment>
<dbReference type="GO" id="GO:0071978">
    <property type="term" value="P:bacterial-type flagellum-dependent swarming motility"/>
    <property type="evidence" value="ECO:0007669"/>
    <property type="project" value="TreeGrafter"/>
</dbReference>
<evidence type="ECO:0000256" key="4">
    <source>
        <dbReference type="ARBA" id="ARBA00038560"/>
    </source>
</evidence>
<dbReference type="PANTHER" id="PTHR30435:SF18">
    <property type="entry name" value="FLAGELLAR BASAL-BODY ROD PROTEIN FLGF"/>
    <property type="match status" value="1"/>
</dbReference>
<keyword evidence="9" id="KW-0966">Cell projection</keyword>
<dbReference type="GeneID" id="99685597"/>
<dbReference type="Proteomes" id="UP000295106">
    <property type="component" value="Unassembled WGS sequence"/>
</dbReference>
<evidence type="ECO:0000313" key="10">
    <source>
        <dbReference type="Proteomes" id="UP000295106"/>
    </source>
</evidence>
<dbReference type="EMBL" id="SLXD01000004">
    <property type="protein sequence ID" value="TCP03528.1"/>
    <property type="molecule type" value="Genomic_DNA"/>
</dbReference>
<evidence type="ECO:0000256" key="1">
    <source>
        <dbReference type="ARBA" id="ARBA00004117"/>
    </source>
</evidence>
<comment type="subunit">
    <text evidence="4 6">The basal body constitutes a major portion of the flagellar organelle and consists of five rings (E,L,P,S, and M) mounted on a central rod. The rod consists of about 26 subunits of FlgG in the distal portion, and FlgB, FlgC and FlgF are thought to build up the proximal portion of the rod with about 6 subunits each.</text>
</comment>
<evidence type="ECO:0000256" key="3">
    <source>
        <dbReference type="ARBA" id="ARBA00023143"/>
    </source>
</evidence>
<organism evidence="9 10">
    <name type="scientific">Rubrivivax gelatinosus</name>
    <name type="common">Rhodocyclus gelatinosus</name>
    <name type="synonym">Rhodopseudomonas gelatinosa</name>
    <dbReference type="NCBI Taxonomy" id="28068"/>
    <lineage>
        <taxon>Bacteria</taxon>
        <taxon>Pseudomonadati</taxon>
        <taxon>Pseudomonadota</taxon>
        <taxon>Betaproteobacteria</taxon>
        <taxon>Burkholderiales</taxon>
        <taxon>Sphaerotilaceae</taxon>
        <taxon>Rubrivivax</taxon>
    </lineage>
</organism>
<gene>
    <name evidence="9" type="ORF">EV684_104251</name>
</gene>
<dbReference type="AlphaFoldDB" id="A0A4V2SH38"/>
<dbReference type="NCBIfam" id="NF009280">
    <property type="entry name" value="PRK12640.1"/>
    <property type="match status" value="1"/>
</dbReference>
<dbReference type="Pfam" id="PF00460">
    <property type="entry name" value="Flg_bb_rod"/>
    <property type="match status" value="1"/>
</dbReference>
<dbReference type="InterPro" id="IPR010930">
    <property type="entry name" value="Flg_bb/hook_C_dom"/>
</dbReference>
<dbReference type="OrthoDB" id="9804559at2"/>
<keyword evidence="9" id="KW-0969">Cilium</keyword>
<dbReference type="SUPFAM" id="SSF117143">
    <property type="entry name" value="Flagellar hook protein flgE"/>
    <property type="match status" value="1"/>
</dbReference>
<evidence type="ECO:0000256" key="6">
    <source>
        <dbReference type="RuleBase" id="RU362116"/>
    </source>
</evidence>
<evidence type="ECO:0000256" key="5">
    <source>
        <dbReference type="ARBA" id="ARBA00040228"/>
    </source>
</evidence>
<sequence>MDALIYTLMSGAERALRSQQIHANNLANAATDGFRADLEAAEAQTVQGYGYDARLVTELGDTVVSSRSGPLRETGRDLDVAVQGGYLAVRAGDGEAYTRAGALQLGADRTLQLNGRAVLGDGGPIVLPEYERLAIGVDGSVMVQAAGETEMQVVDRLKLVAPDPAAVKKNADGLIVARDGRPLEASDAASVRAGHLEGSNVSAVEEMVATLSLNRDFEIQMKFYKAADDMVQAGNRLVRE</sequence>
<protein>
    <recommendedName>
        <fullName evidence="5 6">Flagellar basal-body rod protein FlgF</fullName>
    </recommendedName>
</protein>
<dbReference type="InterPro" id="IPR020013">
    <property type="entry name" value="Flagellar_FlgE/F/G"/>
</dbReference>
<comment type="caution">
    <text evidence="9">The sequence shown here is derived from an EMBL/GenBank/DDBJ whole genome shotgun (WGS) entry which is preliminary data.</text>
</comment>
<evidence type="ECO:0000313" key="9">
    <source>
        <dbReference type="EMBL" id="TCP03528.1"/>
    </source>
</evidence>
<keyword evidence="3 6" id="KW-0975">Bacterial flagellum</keyword>
<name>A0A4V2SH38_RUBGE</name>